<accession>A0ABV0QSM9</accession>
<keyword evidence="2" id="KW-0812">Transmembrane</keyword>
<protein>
    <recommendedName>
        <fullName evidence="3">Phospholipid/glycerol acyltransferase domain-containing protein</fullName>
    </recommendedName>
</protein>
<dbReference type="Pfam" id="PF01553">
    <property type="entry name" value="Acyltransferase"/>
    <property type="match status" value="1"/>
</dbReference>
<sequence>VSKETGTATDEIQVEVEAILEEMAHRLQLSTVRFFAFTLSKIFKTLFSSICVNEEGIQRLQQAIQEHPVVLLPSHRSYMDFLLVSYILYTYDLALPVIAAGMGLLNIVMDPFLKGEVFDVSLVPVSISYERTLEETLYARELLGIPKPKESTSVSYPISSVYCEQSWISISFARDLGVFS</sequence>
<proteinExistence type="predicted"/>
<evidence type="ECO:0000313" key="5">
    <source>
        <dbReference type="Proteomes" id="UP001434883"/>
    </source>
</evidence>
<evidence type="ECO:0000259" key="3">
    <source>
        <dbReference type="Pfam" id="PF01553"/>
    </source>
</evidence>
<comment type="caution">
    <text evidence="4">The sequence shown here is derived from an EMBL/GenBank/DDBJ whole genome shotgun (WGS) entry which is preliminary data.</text>
</comment>
<keyword evidence="2" id="KW-0472">Membrane</keyword>
<dbReference type="InterPro" id="IPR022284">
    <property type="entry name" value="GPAT/DHAPAT"/>
</dbReference>
<feature type="non-terminal residue" evidence="4">
    <location>
        <position position="1"/>
    </location>
</feature>
<name>A0ABV0QSM9_9TELE</name>
<dbReference type="EMBL" id="JAHRIN010020789">
    <property type="protein sequence ID" value="MEQ2198815.1"/>
    <property type="molecule type" value="Genomic_DNA"/>
</dbReference>
<dbReference type="InterPro" id="IPR002123">
    <property type="entry name" value="Plipid/glycerol_acylTrfase"/>
</dbReference>
<reference evidence="4 5" key="1">
    <citation type="submission" date="2021-06" db="EMBL/GenBank/DDBJ databases">
        <authorList>
            <person name="Palmer J.M."/>
        </authorList>
    </citation>
    <scope>NUCLEOTIDE SEQUENCE [LARGE SCALE GENOMIC DNA]</scope>
    <source>
        <strain evidence="4 5">XC_2019</strain>
        <tissue evidence="4">Muscle</tissue>
    </source>
</reference>
<dbReference type="PANTHER" id="PTHR12563">
    <property type="entry name" value="GLYCEROL-3-PHOSPHATE ACYLTRANSFERASE"/>
    <property type="match status" value="1"/>
</dbReference>
<feature type="domain" description="Phospholipid/glycerol acyltransferase" evidence="3">
    <location>
        <begin position="57"/>
        <end position="107"/>
    </location>
</feature>
<evidence type="ECO:0000256" key="1">
    <source>
        <dbReference type="ARBA" id="ARBA00004184"/>
    </source>
</evidence>
<dbReference type="PANTHER" id="PTHR12563:SF17">
    <property type="entry name" value="DIHYDROXYACETONE PHOSPHATE ACYLTRANSFERASE"/>
    <property type="match status" value="1"/>
</dbReference>
<dbReference type="Proteomes" id="UP001434883">
    <property type="component" value="Unassembled WGS sequence"/>
</dbReference>
<keyword evidence="5" id="KW-1185">Reference proteome</keyword>
<keyword evidence="2" id="KW-1133">Transmembrane helix</keyword>
<gene>
    <name evidence="4" type="ORF">XENOCAPTIV_018904</name>
</gene>
<organism evidence="4 5">
    <name type="scientific">Xenoophorus captivus</name>
    <dbReference type="NCBI Taxonomy" id="1517983"/>
    <lineage>
        <taxon>Eukaryota</taxon>
        <taxon>Metazoa</taxon>
        <taxon>Chordata</taxon>
        <taxon>Craniata</taxon>
        <taxon>Vertebrata</taxon>
        <taxon>Euteleostomi</taxon>
        <taxon>Actinopterygii</taxon>
        <taxon>Neopterygii</taxon>
        <taxon>Teleostei</taxon>
        <taxon>Neoteleostei</taxon>
        <taxon>Acanthomorphata</taxon>
        <taxon>Ovalentaria</taxon>
        <taxon>Atherinomorphae</taxon>
        <taxon>Cyprinodontiformes</taxon>
        <taxon>Goodeidae</taxon>
        <taxon>Xenoophorus</taxon>
    </lineage>
</organism>
<comment type="subcellular location">
    <subcellularLocation>
        <location evidence="1">Endomembrane system</location>
        <topology evidence="1">Peripheral membrane protein</topology>
    </subcellularLocation>
</comment>
<evidence type="ECO:0000256" key="2">
    <source>
        <dbReference type="SAM" id="Phobius"/>
    </source>
</evidence>
<feature type="transmembrane region" description="Helical" evidence="2">
    <location>
        <begin position="81"/>
        <end position="105"/>
    </location>
</feature>
<evidence type="ECO:0000313" key="4">
    <source>
        <dbReference type="EMBL" id="MEQ2198815.1"/>
    </source>
</evidence>
<dbReference type="SUPFAM" id="SSF69593">
    <property type="entry name" value="Glycerol-3-phosphate (1)-acyltransferase"/>
    <property type="match status" value="1"/>
</dbReference>